<accession>A0A450T1B9</accession>
<feature type="binding site" evidence="9">
    <location>
        <position position="294"/>
    </location>
    <ligand>
        <name>substrate</name>
    </ligand>
</feature>
<feature type="region of interest" description="Disordered" evidence="10">
    <location>
        <begin position="1"/>
        <end position="22"/>
    </location>
</feature>
<evidence type="ECO:0000256" key="7">
    <source>
        <dbReference type="ARBA" id="ARBA00022898"/>
    </source>
</evidence>
<feature type="binding site" evidence="9">
    <location>
        <position position="164"/>
    </location>
    <ligand>
        <name>substrate</name>
    </ligand>
</feature>
<evidence type="ECO:0000256" key="8">
    <source>
        <dbReference type="ARBA" id="ARBA00048449"/>
    </source>
</evidence>
<dbReference type="EMBL" id="CAADEX010000091">
    <property type="protein sequence ID" value="VFJ60263.1"/>
    <property type="molecule type" value="Genomic_DNA"/>
</dbReference>
<dbReference type="InterPro" id="IPR049704">
    <property type="entry name" value="Aminotrans_3_PPA_site"/>
</dbReference>
<dbReference type="CDD" id="cd00610">
    <property type="entry name" value="OAT_like"/>
    <property type="match status" value="1"/>
</dbReference>
<dbReference type="Gene3D" id="3.90.1150.10">
    <property type="entry name" value="Aspartate Aminotransferase, domain 1"/>
    <property type="match status" value="1"/>
</dbReference>
<dbReference type="Pfam" id="PF00202">
    <property type="entry name" value="Aminotran_3"/>
    <property type="match status" value="1"/>
</dbReference>
<keyword evidence="5 9" id="KW-0949">S-adenosyl-L-methionine</keyword>
<feature type="binding site" evidence="9">
    <location>
        <position position="265"/>
    </location>
    <ligand>
        <name>pyridoxal 5'-phosphate</name>
        <dbReference type="ChEBI" id="CHEBI:597326"/>
    </ligand>
</feature>
<dbReference type="PROSITE" id="PS00600">
    <property type="entry name" value="AA_TRANSFER_CLASS_3"/>
    <property type="match status" value="1"/>
</dbReference>
<evidence type="ECO:0000313" key="11">
    <source>
        <dbReference type="EMBL" id="VFJ60263.1"/>
    </source>
</evidence>
<dbReference type="FunFam" id="3.40.640.10:FF:000041">
    <property type="entry name" value="Adenosylmethionine-8-amino-7-oxononanoate aminotransferase"/>
    <property type="match status" value="1"/>
</dbReference>
<evidence type="ECO:0000256" key="5">
    <source>
        <dbReference type="ARBA" id="ARBA00022691"/>
    </source>
</evidence>
<proteinExistence type="inferred from homology"/>
<dbReference type="NCBIfam" id="TIGR00508">
    <property type="entry name" value="bioA"/>
    <property type="match status" value="1"/>
</dbReference>
<dbReference type="UniPathway" id="UPA00078">
    <property type="reaction ID" value="UER00160"/>
</dbReference>
<dbReference type="AlphaFoldDB" id="A0A450T1B9"/>
<evidence type="ECO:0000256" key="10">
    <source>
        <dbReference type="SAM" id="MobiDB-lite"/>
    </source>
</evidence>
<keyword evidence="7 9" id="KW-0663">Pyridoxal phosphate</keyword>
<dbReference type="NCBIfam" id="NF005940">
    <property type="entry name" value="PRK07986.1"/>
    <property type="match status" value="1"/>
</dbReference>
<organism evidence="11">
    <name type="scientific">Candidatus Kentrum sp. DK</name>
    <dbReference type="NCBI Taxonomy" id="2126562"/>
    <lineage>
        <taxon>Bacteria</taxon>
        <taxon>Pseudomonadati</taxon>
        <taxon>Pseudomonadota</taxon>
        <taxon>Gammaproteobacteria</taxon>
        <taxon>Candidatus Kentrum</taxon>
    </lineage>
</organism>
<dbReference type="GO" id="GO:0009102">
    <property type="term" value="P:biotin biosynthetic process"/>
    <property type="evidence" value="ECO:0007669"/>
    <property type="project" value="UniProtKB-UniRule"/>
</dbReference>
<dbReference type="InterPro" id="IPR015422">
    <property type="entry name" value="PyrdxlP-dep_Trfase_small"/>
</dbReference>
<comment type="catalytic activity">
    <reaction evidence="8 9">
        <text>(8S)-8-amino-7-oxononanoate + S-adenosyl-L-methionine = S-adenosyl-4-methylsulfanyl-2-oxobutanoate + (7R,8S)-7,8-diammoniononanoate</text>
        <dbReference type="Rhea" id="RHEA:16861"/>
        <dbReference type="ChEBI" id="CHEBI:16490"/>
        <dbReference type="ChEBI" id="CHEBI:59789"/>
        <dbReference type="ChEBI" id="CHEBI:149468"/>
        <dbReference type="ChEBI" id="CHEBI:149469"/>
        <dbReference type="EC" id="2.6.1.62"/>
    </reaction>
</comment>
<feature type="binding site" evidence="9">
    <location>
        <begin position="131"/>
        <end position="132"/>
    </location>
    <ligand>
        <name>pyridoxal 5'-phosphate</name>
        <dbReference type="ChEBI" id="CHEBI:597326"/>
    </ligand>
</feature>
<dbReference type="PANTHER" id="PTHR42684:SF17">
    <property type="entry name" value="ADENOSYLMETHIONINE-8-AMINO-7-OXONONANOATE AMINOTRANSFERASE"/>
    <property type="match status" value="1"/>
</dbReference>
<dbReference type="InterPro" id="IPR015421">
    <property type="entry name" value="PyrdxlP-dep_Trfase_major"/>
</dbReference>
<dbReference type="SUPFAM" id="SSF53383">
    <property type="entry name" value="PLP-dependent transferases"/>
    <property type="match status" value="1"/>
</dbReference>
<dbReference type="InterPro" id="IPR005815">
    <property type="entry name" value="BioA"/>
</dbReference>
<dbReference type="GO" id="GO:0030170">
    <property type="term" value="F:pyridoxal phosphate binding"/>
    <property type="evidence" value="ECO:0007669"/>
    <property type="project" value="UniProtKB-UniRule"/>
</dbReference>
<name>A0A450T1B9_9GAMM</name>
<comment type="subunit">
    <text evidence="9">Homodimer.</text>
</comment>
<dbReference type="GO" id="GO:0005737">
    <property type="term" value="C:cytoplasm"/>
    <property type="evidence" value="ECO:0007669"/>
    <property type="project" value="UniProtKB-SubCell"/>
</dbReference>
<evidence type="ECO:0000256" key="3">
    <source>
        <dbReference type="ARBA" id="ARBA00022576"/>
    </source>
</evidence>
<keyword evidence="6 9" id="KW-0093">Biotin biosynthesis</keyword>
<evidence type="ECO:0000256" key="4">
    <source>
        <dbReference type="ARBA" id="ARBA00022679"/>
    </source>
</evidence>
<dbReference type="Gene3D" id="3.40.640.10">
    <property type="entry name" value="Type I PLP-dependent aspartate aminotransferase-like (Major domain)"/>
    <property type="match status" value="1"/>
</dbReference>
<keyword evidence="4 9" id="KW-0808">Transferase</keyword>
<dbReference type="EMBL" id="CAADEY010000145">
    <property type="protein sequence ID" value="VFJ66257.1"/>
    <property type="molecule type" value="Genomic_DNA"/>
</dbReference>
<dbReference type="InterPro" id="IPR015424">
    <property type="entry name" value="PyrdxlP-dep_Trfase"/>
</dbReference>
<sequence>MRNPTATCRTEMSGERGAHSPGDWLASDRGHIWHPYSAIGADSPIFPVASASGVRLTLADGRELVDGMASWWCAIHGYNHPVLNRAVSDQLADMAHVMFGGLTHRPAVALAERLVALTPAPLQSVFFADSGSVAVEVAMKMAIQYWVAEGEPRKTRFLTLRGGYHGDTLHAMSVCDPVTGMHTLFGDVVRRQFFVERPARRFGDPCSEHDLEPMSRLLAEHGKEIAAVILEPIVQGAGGMWFYSADYLAQARRLCDRHGVLLIADEIATGFGRTGKLFACEHAGISPDILCLGKALTGGYMTMAATVTTSRISDAIGRGEPGVFMHGPTFMANPLACAVSLSSLDLLLNSPWQARVAAIEQGLAKGLAPCRELPQVADVRVLGAIGVVELVSPVDMRVVQPRFVAEGVWVRPFGRLVYLMPAFVIEEADLETLTGAVARVVSSLAE</sequence>
<dbReference type="NCBIfam" id="NF004624">
    <property type="entry name" value="PRK05964.1"/>
    <property type="match status" value="1"/>
</dbReference>
<dbReference type="InterPro" id="IPR005814">
    <property type="entry name" value="Aminotrans_3"/>
</dbReference>
<keyword evidence="3 9" id="KW-0032">Aminotransferase</keyword>
<feature type="compositionally biased region" description="Polar residues" evidence="10">
    <location>
        <begin position="1"/>
        <end position="10"/>
    </location>
</feature>
<comment type="similarity">
    <text evidence="9">Belongs to the class-III pyridoxal-phosphate-dependent aminotransferase family. BioA subfamily.</text>
</comment>
<gene>
    <name evidence="9" type="primary">bioA</name>
    <name evidence="11" type="ORF">BECKDK2373B_GA0170837_10915</name>
    <name evidence="12" type="ORF">BECKDK2373C_GA0170839_11455</name>
</gene>
<keyword evidence="9" id="KW-0963">Cytoplasm</keyword>
<comment type="subcellular location">
    <subcellularLocation>
        <location evidence="9">Cytoplasm</location>
    </subcellularLocation>
</comment>
<comment type="function">
    <text evidence="9">Catalyzes the transfer of the alpha-amino group from S-adenosyl-L-methionine (SAM) to 7-keto-8-aminopelargonic acid (KAPA) to form 7,8-diaminopelargonic acid (DAPA). It is the only aminotransferase known to utilize SAM as an amino donor.</text>
</comment>
<feature type="modified residue" description="N6-(pyridoxal phosphate)lysine" evidence="9">
    <location>
        <position position="294"/>
    </location>
</feature>
<dbReference type="PANTHER" id="PTHR42684">
    <property type="entry name" value="ADENOSYLMETHIONINE-8-AMINO-7-OXONONANOATE AMINOTRANSFERASE"/>
    <property type="match status" value="1"/>
</dbReference>
<evidence type="ECO:0000256" key="9">
    <source>
        <dbReference type="HAMAP-Rule" id="MF_00834"/>
    </source>
</evidence>
<protein>
    <recommendedName>
        <fullName evidence="9">Adenosylmethionine-8-amino-7-oxononanoate aminotransferase</fullName>
        <ecNumber evidence="9">2.6.1.62</ecNumber>
    </recommendedName>
    <alternativeName>
        <fullName evidence="9">7,8-diamino-pelargonic acid aminotransferase</fullName>
        <shortName evidence="9">DAPA AT</shortName>
        <shortName evidence="9">DAPA aminotransferase</shortName>
    </alternativeName>
    <alternativeName>
        <fullName evidence="9">7,8-diaminononanoate synthase</fullName>
        <shortName evidence="9">DANS</shortName>
    </alternativeName>
    <alternativeName>
        <fullName evidence="9">Diaminopelargonic acid synthase</fullName>
    </alternativeName>
</protein>
<evidence type="ECO:0000313" key="12">
    <source>
        <dbReference type="EMBL" id="VFJ66257.1"/>
    </source>
</evidence>
<evidence type="ECO:0000256" key="2">
    <source>
        <dbReference type="ARBA" id="ARBA00005063"/>
    </source>
</evidence>
<dbReference type="GO" id="GO:0004015">
    <property type="term" value="F:adenosylmethionine-8-amino-7-oxononanoate transaminase activity"/>
    <property type="evidence" value="ECO:0007669"/>
    <property type="project" value="UniProtKB-UniRule"/>
</dbReference>
<feature type="binding site" evidence="9">
    <location>
        <position position="327"/>
    </location>
    <ligand>
        <name>substrate</name>
    </ligand>
</feature>
<evidence type="ECO:0000256" key="6">
    <source>
        <dbReference type="ARBA" id="ARBA00022756"/>
    </source>
</evidence>
<feature type="binding site" evidence="9">
    <location>
        <position position="411"/>
    </location>
    <ligand>
        <name>substrate</name>
    </ligand>
</feature>
<feature type="binding site" evidence="9">
    <location>
        <position position="71"/>
    </location>
    <ligand>
        <name>substrate</name>
    </ligand>
</feature>
<comment type="pathway">
    <text evidence="2 9">Cofactor biosynthesis; biotin biosynthesis; 7,8-diaminononanoate from 8-amino-7-oxononanoate (SAM route): step 1/1.</text>
</comment>
<feature type="site" description="Participates in the substrate recognition with KAPA and in a stacking interaction with the adenine ring of SAM" evidence="9">
    <location>
        <position position="36"/>
    </location>
</feature>
<feature type="binding site" evidence="9">
    <location>
        <begin position="328"/>
        <end position="329"/>
    </location>
    <ligand>
        <name>pyridoxal 5'-phosphate</name>
        <dbReference type="ChEBI" id="CHEBI:597326"/>
    </ligand>
</feature>
<dbReference type="HAMAP" id="MF_00834">
    <property type="entry name" value="BioA"/>
    <property type="match status" value="1"/>
</dbReference>
<dbReference type="EC" id="2.6.1.62" evidence="9"/>
<evidence type="ECO:0000256" key="1">
    <source>
        <dbReference type="ARBA" id="ARBA00001933"/>
    </source>
</evidence>
<comment type="cofactor">
    <cofactor evidence="1 9">
        <name>pyridoxal 5'-phosphate</name>
        <dbReference type="ChEBI" id="CHEBI:597326"/>
    </cofactor>
</comment>
<reference evidence="11" key="1">
    <citation type="submission" date="2019-02" db="EMBL/GenBank/DDBJ databases">
        <authorList>
            <person name="Gruber-Vodicka R. H."/>
            <person name="Seah K. B. B."/>
        </authorList>
    </citation>
    <scope>NUCLEOTIDE SEQUENCE</scope>
    <source>
        <strain evidence="12">BECK_DK161</strain>
        <strain evidence="11">BECK_DK47</strain>
    </source>
</reference>